<sequence>MSGSDENPRRTRHATDRETMAASRDAGALRRRRGRRAPTNFEREMRTMAASVRQLAQHQAQMQGYIQTMHMQRNHPQGEDFEDPDEEQEVNSRRPRESHDRREASNARTYANDDPHVDERGPQPIVSASVFQRLGEHGPRDRPRVSHQRREPSGSPPRNRRERRAREAEARAESEYRPYQPHQDPYYQPPQGSYHQPRHLKEGQQAQNPFPPPVPECPKETRSYEVDDDDENLSFSEGIRNAPIPHEFRVPKITPYTGKGDPLDHVNTYKTEMTLRGANPALKCRAFHLTLSEGAKRWYNKLAAGSIHNWPDLKRTFINYFSSGRPASAPVQRLHDIRQAESEPLQSYLSRFNEEMLFCETITDAEALSALKGGLDMNHPFWRDVRNKNPTTFDQLVEMIMEEITNENMILHRNRRRVAPNQVPRVNYGKTQVRHLPQPPRRRDYPADPNAGMSYVASAQEGLLPPYPVQMAPGSSTGAYNYGVAVPTYYETGTGSLPILPSRQETPSKYCLVHRSHGHSTEECREVVNLANRRETNSGPRRGASTRRGMQSPMHHRRPQGPDRRSQQWDRQPANQDPPRRNSRSPGRLPRVEGTTENRFIKGPEKPPIREIDTIYGGPYIGGQSRNAQKSYAKEAEEKLEMNWLINSRPSSSSKVDPISFTEEDMKGVHYPHCDALVVRAVVARNGLGRMLVDNGSSVNVIFSSTYEQMNIDVPLEPSTEPLYGFTGDCVTPKGIIRLAVTMGEEPLAAHTFMEFLVVDRRSAYHGVLGRPALKELWAVTSIHHLCMKFSTEGGSLLCEATNPKLGNATEMP</sequence>
<evidence type="ECO:0000313" key="4">
    <source>
        <dbReference type="Proteomes" id="UP001604336"/>
    </source>
</evidence>
<keyword evidence="4" id="KW-1185">Reference proteome</keyword>
<proteinExistence type="predicted"/>
<dbReference type="InterPro" id="IPR005162">
    <property type="entry name" value="Retrotrans_gag_dom"/>
</dbReference>
<feature type="compositionally biased region" description="Basic and acidic residues" evidence="1">
    <location>
        <begin position="134"/>
        <end position="152"/>
    </location>
</feature>
<reference evidence="4" key="1">
    <citation type="submission" date="2024-07" db="EMBL/GenBank/DDBJ databases">
        <title>Two chromosome-level genome assemblies of Korean endemic species Abeliophyllum distichum and Forsythia ovata (Oleaceae).</title>
        <authorList>
            <person name="Jang H."/>
        </authorList>
    </citation>
    <scope>NUCLEOTIDE SEQUENCE [LARGE SCALE GENOMIC DNA]</scope>
</reference>
<gene>
    <name evidence="3" type="ORF">Adt_01935</name>
</gene>
<feature type="compositionally biased region" description="Basic and acidic residues" evidence="1">
    <location>
        <begin position="590"/>
        <end position="612"/>
    </location>
</feature>
<dbReference type="PANTHER" id="PTHR33223:SF10">
    <property type="entry name" value="AMINOTRANSFERASE-LIKE PLANT MOBILE DOMAIN-CONTAINING PROTEIN"/>
    <property type="match status" value="1"/>
</dbReference>
<feature type="region of interest" description="Disordered" evidence="1">
    <location>
        <begin position="529"/>
        <end position="612"/>
    </location>
</feature>
<feature type="domain" description="Retrotransposon gag" evidence="2">
    <location>
        <begin position="286"/>
        <end position="376"/>
    </location>
</feature>
<feature type="compositionally biased region" description="Basic and acidic residues" evidence="1">
    <location>
        <begin position="90"/>
        <end position="121"/>
    </location>
</feature>
<evidence type="ECO:0000256" key="1">
    <source>
        <dbReference type="SAM" id="MobiDB-lite"/>
    </source>
</evidence>
<dbReference type="InterPro" id="IPR021109">
    <property type="entry name" value="Peptidase_aspartic_dom_sf"/>
</dbReference>
<accession>A0ABD1VU86</accession>
<feature type="compositionally biased region" description="Acidic residues" evidence="1">
    <location>
        <begin position="79"/>
        <end position="89"/>
    </location>
</feature>
<feature type="region of interest" description="Disordered" evidence="1">
    <location>
        <begin position="74"/>
        <end position="224"/>
    </location>
</feature>
<dbReference type="Proteomes" id="UP001604336">
    <property type="component" value="Unassembled WGS sequence"/>
</dbReference>
<feature type="compositionally biased region" description="Basic and acidic residues" evidence="1">
    <location>
        <begin position="164"/>
        <end position="176"/>
    </location>
</feature>
<comment type="caution">
    <text evidence="3">The sequence shown here is derived from an EMBL/GenBank/DDBJ whole genome shotgun (WGS) entry which is preliminary data.</text>
</comment>
<organism evidence="3 4">
    <name type="scientific">Abeliophyllum distichum</name>
    <dbReference type="NCBI Taxonomy" id="126358"/>
    <lineage>
        <taxon>Eukaryota</taxon>
        <taxon>Viridiplantae</taxon>
        <taxon>Streptophyta</taxon>
        <taxon>Embryophyta</taxon>
        <taxon>Tracheophyta</taxon>
        <taxon>Spermatophyta</taxon>
        <taxon>Magnoliopsida</taxon>
        <taxon>eudicotyledons</taxon>
        <taxon>Gunneridae</taxon>
        <taxon>Pentapetalae</taxon>
        <taxon>asterids</taxon>
        <taxon>lamiids</taxon>
        <taxon>Lamiales</taxon>
        <taxon>Oleaceae</taxon>
        <taxon>Forsythieae</taxon>
        <taxon>Abeliophyllum</taxon>
    </lineage>
</organism>
<name>A0ABD1VU86_9LAMI</name>
<feature type="compositionally biased region" description="Low complexity" evidence="1">
    <location>
        <begin position="177"/>
        <end position="191"/>
    </location>
</feature>
<feature type="region of interest" description="Disordered" evidence="1">
    <location>
        <begin position="1"/>
        <end position="43"/>
    </location>
</feature>
<dbReference type="PANTHER" id="PTHR33223">
    <property type="entry name" value="CCHC-TYPE DOMAIN-CONTAINING PROTEIN"/>
    <property type="match status" value="1"/>
</dbReference>
<evidence type="ECO:0000259" key="2">
    <source>
        <dbReference type="Pfam" id="PF03732"/>
    </source>
</evidence>
<feature type="compositionally biased region" description="Basic and acidic residues" evidence="1">
    <location>
        <begin position="1"/>
        <end position="19"/>
    </location>
</feature>
<dbReference type="Gene3D" id="2.40.70.10">
    <property type="entry name" value="Acid Proteases"/>
    <property type="match status" value="1"/>
</dbReference>
<dbReference type="EMBL" id="JBFOLK010000001">
    <property type="protein sequence ID" value="KAL2540957.1"/>
    <property type="molecule type" value="Genomic_DNA"/>
</dbReference>
<dbReference type="Pfam" id="PF03732">
    <property type="entry name" value="Retrotrans_gag"/>
    <property type="match status" value="1"/>
</dbReference>
<dbReference type="CDD" id="cd00303">
    <property type="entry name" value="retropepsin_like"/>
    <property type="match status" value="1"/>
</dbReference>
<protein>
    <submittedName>
        <fullName evidence="3">Ribonuclease H</fullName>
    </submittedName>
</protein>
<evidence type="ECO:0000313" key="3">
    <source>
        <dbReference type="EMBL" id="KAL2540957.1"/>
    </source>
</evidence>
<dbReference type="AlphaFoldDB" id="A0ABD1VU86"/>